<evidence type="ECO:0000256" key="1">
    <source>
        <dbReference type="SAM" id="MobiDB-lite"/>
    </source>
</evidence>
<dbReference type="Gene3D" id="3.30.540.10">
    <property type="entry name" value="Fructose-1,6-Bisphosphatase, subunit A, domain 1"/>
    <property type="match status" value="1"/>
</dbReference>
<dbReference type="Proteomes" id="UP000520767">
    <property type="component" value="Unassembled WGS sequence"/>
</dbReference>
<proteinExistence type="predicted"/>
<protein>
    <submittedName>
        <fullName evidence="2">Fructose-1,6-bisphosphatase/inositol monophosphatase family enzyme</fullName>
    </submittedName>
</protein>
<reference evidence="2 3" key="1">
    <citation type="submission" date="2020-08" db="EMBL/GenBank/DDBJ databases">
        <title>Genomic Encyclopedia of Type Strains, Phase III (KMG-III): the genomes of soil and plant-associated and newly described type strains.</title>
        <authorList>
            <person name="Whitman W."/>
        </authorList>
    </citation>
    <scope>NUCLEOTIDE SEQUENCE [LARGE SCALE GENOMIC DNA]</scope>
    <source>
        <strain evidence="2 3">CECT 8960</strain>
    </source>
</reference>
<dbReference type="SUPFAM" id="SSF56655">
    <property type="entry name" value="Carbohydrate phosphatase"/>
    <property type="match status" value="1"/>
</dbReference>
<sequence length="105" mass="11638">MTDELLDLQRIAEQAVGLGYDIVKNTTPAEIRLKGVRDVVTDVDIAVQNEVRHFLKRMTPDVDFLGEEDVNSIALMTRPTCGHSIPSMAHPTSPTTFRSAPHLLL</sequence>
<name>A0A7W7QF74_9PSEU</name>
<organism evidence="2 3">
    <name type="scientific">Actinophytocola algeriensis</name>
    <dbReference type="NCBI Taxonomy" id="1768010"/>
    <lineage>
        <taxon>Bacteria</taxon>
        <taxon>Bacillati</taxon>
        <taxon>Actinomycetota</taxon>
        <taxon>Actinomycetes</taxon>
        <taxon>Pseudonocardiales</taxon>
        <taxon>Pseudonocardiaceae</taxon>
    </lineage>
</organism>
<comment type="caution">
    <text evidence="2">The sequence shown here is derived from an EMBL/GenBank/DDBJ whole genome shotgun (WGS) entry which is preliminary data.</text>
</comment>
<feature type="region of interest" description="Disordered" evidence="1">
    <location>
        <begin position="85"/>
        <end position="105"/>
    </location>
</feature>
<evidence type="ECO:0000313" key="3">
    <source>
        <dbReference type="Proteomes" id="UP000520767"/>
    </source>
</evidence>
<accession>A0A7W7QF74</accession>
<dbReference type="AlphaFoldDB" id="A0A7W7QF74"/>
<gene>
    <name evidence="2" type="ORF">FHR82_008761</name>
</gene>
<keyword evidence="3" id="KW-1185">Reference proteome</keyword>
<evidence type="ECO:0000313" key="2">
    <source>
        <dbReference type="EMBL" id="MBB4912490.1"/>
    </source>
</evidence>
<dbReference type="EMBL" id="JACHJQ010000013">
    <property type="protein sequence ID" value="MBB4912490.1"/>
    <property type="molecule type" value="Genomic_DNA"/>
</dbReference>